<feature type="compositionally biased region" description="Pro residues" evidence="10">
    <location>
        <begin position="106"/>
        <end position="119"/>
    </location>
</feature>
<comment type="subcellular location">
    <subcellularLocation>
        <location evidence="1">Endoplasmic reticulum membrane</location>
        <topology evidence="1">Single-pass type IV membrane protein</topology>
    </subcellularLocation>
</comment>
<dbReference type="PANTHER" id="PTHR13050">
    <property type="entry name" value="USE1-LIKE PROTEIN"/>
    <property type="match status" value="1"/>
</dbReference>
<evidence type="ECO:0000256" key="5">
    <source>
        <dbReference type="ARBA" id="ARBA00022824"/>
    </source>
</evidence>
<organism evidence="12 13">
    <name type="scientific">Favolaschia claudopus</name>
    <dbReference type="NCBI Taxonomy" id="2862362"/>
    <lineage>
        <taxon>Eukaryota</taxon>
        <taxon>Fungi</taxon>
        <taxon>Dikarya</taxon>
        <taxon>Basidiomycota</taxon>
        <taxon>Agaricomycotina</taxon>
        <taxon>Agaricomycetes</taxon>
        <taxon>Agaricomycetidae</taxon>
        <taxon>Agaricales</taxon>
        <taxon>Marasmiineae</taxon>
        <taxon>Mycenaceae</taxon>
        <taxon>Favolaschia</taxon>
    </lineage>
</organism>
<evidence type="ECO:0000256" key="3">
    <source>
        <dbReference type="ARBA" id="ARBA00022448"/>
    </source>
</evidence>
<dbReference type="EMBL" id="JAWWNJ010000042">
    <property type="protein sequence ID" value="KAK7019884.1"/>
    <property type="molecule type" value="Genomic_DNA"/>
</dbReference>
<dbReference type="GO" id="GO:0006890">
    <property type="term" value="P:retrograde vesicle-mediated transport, Golgi to endoplasmic reticulum"/>
    <property type="evidence" value="ECO:0007669"/>
    <property type="project" value="TreeGrafter"/>
</dbReference>
<evidence type="ECO:0000256" key="10">
    <source>
        <dbReference type="SAM" id="MobiDB-lite"/>
    </source>
</evidence>
<sequence>MTSNVHDEINLKRLLRRLEKSTLDSTWAVDSEDTWIEAQGALQKVKYARKLLENVELEDVDPTPKSTQRYQDWKAKLSRIDTFLQDLEKKAAPKPVQPIPLLSQIPLPPEEPEPTPLPTPADQVPGEDTAPATLPTDGLLLSVADVAPPVDTPQPLTSLLPPSYAAATKSTSTAVEPRLLQHSTTRQREMADQMALMASQLKRNAIHFGELMAQDQRVLEETDKKLEGNFGYMQQTQVRTKNLNAKSWSSTWIRMLIIFGVVFVFMFMVFFMRLSGR</sequence>
<dbReference type="Proteomes" id="UP001362999">
    <property type="component" value="Unassembled WGS sequence"/>
</dbReference>
<comment type="similarity">
    <text evidence="2">Belongs to the USE1 family.</text>
</comment>
<reference evidence="12 13" key="1">
    <citation type="journal article" date="2024" name="J Genomics">
        <title>Draft genome sequencing and assembly of Favolaschia claudopus CIRM-BRFM 2984 isolated from oak limbs.</title>
        <authorList>
            <person name="Navarro D."/>
            <person name="Drula E."/>
            <person name="Chaduli D."/>
            <person name="Cazenave R."/>
            <person name="Ahrendt S."/>
            <person name="Wang J."/>
            <person name="Lipzen A."/>
            <person name="Daum C."/>
            <person name="Barry K."/>
            <person name="Grigoriev I.V."/>
            <person name="Favel A."/>
            <person name="Rosso M.N."/>
            <person name="Martin F."/>
        </authorList>
    </citation>
    <scope>NUCLEOTIDE SEQUENCE [LARGE SCALE GENOMIC DNA]</scope>
    <source>
        <strain evidence="12 13">CIRM-BRFM 2984</strain>
    </source>
</reference>
<feature type="transmembrane region" description="Helical" evidence="11">
    <location>
        <begin position="252"/>
        <end position="272"/>
    </location>
</feature>
<keyword evidence="4 11" id="KW-0812">Transmembrane</keyword>
<evidence type="ECO:0000256" key="4">
    <source>
        <dbReference type="ARBA" id="ARBA00022692"/>
    </source>
</evidence>
<dbReference type="GO" id="GO:0005484">
    <property type="term" value="F:SNAP receptor activity"/>
    <property type="evidence" value="ECO:0007669"/>
    <property type="project" value="TreeGrafter"/>
</dbReference>
<evidence type="ECO:0000256" key="8">
    <source>
        <dbReference type="ARBA" id="ARBA00022989"/>
    </source>
</evidence>
<dbReference type="GO" id="GO:0015031">
    <property type="term" value="P:protein transport"/>
    <property type="evidence" value="ECO:0007669"/>
    <property type="project" value="UniProtKB-KW"/>
</dbReference>
<keyword evidence="3" id="KW-0813">Transport</keyword>
<proteinExistence type="inferred from homology"/>
<keyword evidence="13" id="KW-1185">Reference proteome</keyword>
<evidence type="ECO:0000256" key="6">
    <source>
        <dbReference type="ARBA" id="ARBA00022892"/>
    </source>
</evidence>
<keyword evidence="5" id="KW-0256">Endoplasmic reticulum</keyword>
<evidence type="ECO:0000313" key="12">
    <source>
        <dbReference type="EMBL" id="KAK7019884.1"/>
    </source>
</evidence>
<evidence type="ECO:0000256" key="2">
    <source>
        <dbReference type="ARBA" id="ARBA00007891"/>
    </source>
</evidence>
<dbReference type="PANTHER" id="PTHR13050:SF7">
    <property type="entry name" value="VESICLE TRANSPORT PROTEIN USE1"/>
    <property type="match status" value="1"/>
</dbReference>
<keyword evidence="8 11" id="KW-1133">Transmembrane helix</keyword>
<evidence type="ECO:0000313" key="13">
    <source>
        <dbReference type="Proteomes" id="UP001362999"/>
    </source>
</evidence>
<comment type="caution">
    <text evidence="12">The sequence shown here is derived from an EMBL/GenBank/DDBJ whole genome shotgun (WGS) entry which is preliminary data.</text>
</comment>
<keyword evidence="7" id="KW-0653">Protein transport</keyword>
<dbReference type="GO" id="GO:0031201">
    <property type="term" value="C:SNARE complex"/>
    <property type="evidence" value="ECO:0007669"/>
    <property type="project" value="TreeGrafter"/>
</dbReference>
<protein>
    <recommendedName>
        <fullName evidence="14">USE1-like protein</fullName>
    </recommendedName>
</protein>
<evidence type="ECO:0000256" key="1">
    <source>
        <dbReference type="ARBA" id="ARBA00004163"/>
    </source>
</evidence>
<gene>
    <name evidence="12" type="ORF">R3P38DRAFT_2970793</name>
</gene>
<evidence type="ECO:0008006" key="14">
    <source>
        <dbReference type="Google" id="ProtNLM"/>
    </source>
</evidence>
<evidence type="ECO:0000256" key="11">
    <source>
        <dbReference type="SAM" id="Phobius"/>
    </source>
</evidence>
<dbReference type="InterPro" id="IPR019150">
    <property type="entry name" value="Vesicle_transport_protein_Use1"/>
</dbReference>
<keyword evidence="6" id="KW-0931">ER-Golgi transport</keyword>
<dbReference type="GO" id="GO:0005789">
    <property type="term" value="C:endoplasmic reticulum membrane"/>
    <property type="evidence" value="ECO:0007669"/>
    <property type="project" value="UniProtKB-SubCell"/>
</dbReference>
<dbReference type="Pfam" id="PF09753">
    <property type="entry name" value="Use1"/>
    <property type="match status" value="1"/>
</dbReference>
<keyword evidence="9 11" id="KW-0472">Membrane</keyword>
<name>A0AAW0B315_9AGAR</name>
<feature type="region of interest" description="Disordered" evidence="10">
    <location>
        <begin position="94"/>
        <end position="133"/>
    </location>
</feature>
<evidence type="ECO:0000256" key="7">
    <source>
        <dbReference type="ARBA" id="ARBA00022927"/>
    </source>
</evidence>
<accession>A0AAW0B315</accession>
<evidence type="ECO:0000256" key="9">
    <source>
        <dbReference type="ARBA" id="ARBA00023136"/>
    </source>
</evidence>
<dbReference type="AlphaFoldDB" id="A0AAW0B315"/>